<accession>A0A0R3XDD6</accession>
<dbReference type="Proteomes" id="UP000274429">
    <property type="component" value="Unassembled WGS sequence"/>
</dbReference>
<evidence type="ECO:0000313" key="1">
    <source>
        <dbReference type="EMBL" id="VDM36947.1"/>
    </source>
</evidence>
<dbReference type="AlphaFoldDB" id="A0A0R3XDD6"/>
<dbReference type="WBParaSite" id="TTAC_0001156301-mRNA-1">
    <property type="protein sequence ID" value="TTAC_0001156301-mRNA-1"/>
    <property type="gene ID" value="TTAC_0001156301"/>
</dbReference>
<gene>
    <name evidence="1" type="ORF">TTAC_LOCUS11546</name>
</gene>
<sequence length="180" mass="19588">MVFDEEASRGLVRWAEEREFYTGKRAVIPPPRNPSLLQSGICAHYGAQLSTIPTAQWPGLLVRPIDLPPEDPGSYAVLGANVSGLCASSPVPDHIAEQLPAELHQRGVASYLDYARFKYGTRLRLVEETRGLDSSTPLVTATRISRHRNAANVSLGFLSANVILTLLCKVEGCLISFCGQ</sequence>
<protein>
    <submittedName>
        <fullName evidence="3">DAO domain-containing protein</fullName>
    </submittedName>
</protein>
<keyword evidence="2" id="KW-1185">Reference proteome</keyword>
<evidence type="ECO:0000313" key="2">
    <source>
        <dbReference type="Proteomes" id="UP000274429"/>
    </source>
</evidence>
<organism evidence="3">
    <name type="scientific">Hydatigena taeniaeformis</name>
    <name type="common">Feline tapeworm</name>
    <name type="synonym">Taenia taeniaeformis</name>
    <dbReference type="NCBI Taxonomy" id="6205"/>
    <lineage>
        <taxon>Eukaryota</taxon>
        <taxon>Metazoa</taxon>
        <taxon>Spiralia</taxon>
        <taxon>Lophotrochozoa</taxon>
        <taxon>Platyhelminthes</taxon>
        <taxon>Cestoda</taxon>
        <taxon>Eucestoda</taxon>
        <taxon>Cyclophyllidea</taxon>
        <taxon>Taeniidae</taxon>
        <taxon>Hydatigera</taxon>
    </lineage>
</organism>
<evidence type="ECO:0000313" key="3">
    <source>
        <dbReference type="WBParaSite" id="TTAC_0001156301-mRNA-1"/>
    </source>
</evidence>
<name>A0A0R3XDD6_HYDTA</name>
<reference evidence="3" key="1">
    <citation type="submission" date="2017-02" db="UniProtKB">
        <authorList>
            <consortium name="WormBaseParasite"/>
        </authorList>
    </citation>
    <scope>IDENTIFICATION</scope>
</reference>
<proteinExistence type="predicted"/>
<dbReference type="OrthoDB" id="6267905at2759"/>
<dbReference type="EMBL" id="UYWX01024888">
    <property type="protein sequence ID" value="VDM36947.1"/>
    <property type="molecule type" value="Genomic_DNA"/>
</dbReference>
<reference evidence="1 2" key="2">
    <citation type="submission" date="2018-11" db="EMBL/GenBank/DDBJ databases">
        <authorList>
            <consortium name="Pathogen Informatics"/>
        </authorList>
    </citation>
    <scope>NUCLEOTIDE SEQUENCE [LARGE SCALE GENOMIC DNA]</scope>
</reference>
<dbReference type="STRING" id="6205.A0A0R3XDD6"/>